<protein>
    <submittedName>
        <fullName evidence="2">Uncharacterized protein</fullName>
    </submittedName>
</protein>
<dbReference type="Gene3D" id="3.40.50.300">
    <property type="entry name" value="P-loop containing nucleotide triphosphate hydrolases"/>
    <property type="match status" value="1"/>
</dbReference>
<reference evidence="3" key="1">
    <citation type="journal article" date="2021" name="Int. J. Syst. Evol. Microbiol.">
        <title>Actinocatenispora comari sp. nov., an endophytic actinomycete isolated from aerial parts of Comarum salesowianum.</title>
        <authorList>
            <person name="Oyunbileg N."/>
            <person name="Iizaka Y."/>
            <person name="Hamada M."/>
            <person name="Davaapurev B.O."/>
            <person name="Fukumoto A."/>
            <person name="Tsetseg B."/>
            <person name="Kato F."/>
            <person name="Tamura T."/>
            <person name="Batkhuu J."/>
            <person name="Anzai Y."/>
        </authorList>
    </citation>
    <scope>NUCLEOTIDE SEQUENCE [LARGE SCALE GENOMIC DNA]</scope>
    <source>
        <strain evidence="3">NUM-2625</strain>
    </source>
</reference>
<gene>
    <name evidence="2" type="ORF">NUM_07820</name>
</gene>
<dbReference type="EMBL" id="BOPO01000006">
    <property type="protein sequence ID" value="GIL25527.1"/>
    <property type="molecule type" value="Genomic_DNA"/>
</dbReference>
<keyword evidence="3" id="KW-1185">Reference proteome</keyword>
<sequence>MTTTAVAIGACWPDPRPVTVVEADVSGGSLAARARLQPSRGVMQWVAAAESGRPASVLLAECRLPLPGLGIGVVCAPPDQLRSPATTAIKAEAAVEAVSSTRAAIRALTGQPRLLQVGAEAVLLVDVGHLEPESSAWPLASQVDAVVVCVAPRLDGLAAGLRLAGQLTRRCHSVRLVTVGDGDYRDSEIQQACPVPMLGHVPDDPRSAQALWQSGIGARSRIGRAVRPIAARCARLLPASPIAAQQHEPVPLRHRESGAAEPARSDDPPPPAAPAYLAMYDSTPAMNMGDWS</sequence>
<comment type="caution">
    <text evidence="2">The sequence shown here is derived from an EMBL/GenBank/DDBJ whole genome shotgun (WGS) entry which is preliminary data.</text>
</comment>
<organism evidence="2 3">
    <name type="scientific">Actinocatenispora comari</name>
    <dbReference type="NCBI Taxonomy" id="2807577"/>
    <lineage>
        <taxon>Bacteria</taxon>
        <taxon>Bacillati</taxon>
        <taxon>Actinomycetota</taxon>
        <taxon>Actinomycetes</taxon>
        <taxon>Micromonosporales</taxon>
        <taxon>Micromonosporaceae</taxon>
        <taxon>Actinocatenispora</taxon>
    </lineage>
</organism>
<accession>A0A8J4A9D7</accession>
<feature type="compositionally biased region" description="Basic and acidic residues" evidence="1">
    <location>
        <begin position="250"/>
        <end position="267"/>
    </location>
</feature>
<dbReference type="InterPro" id="IPR027417">
    <property type="entry name" value="P-loop_NTPase"/>
</dbReference>
<dbReference type="SUPFAM" id="SSF52540">
    <property type="entry name" value="P-loop containing nucleoside triphosphate hydrolases"/>
    <property type="match status" value="1"/>
</dbReference>
<evidence type="ECO:0000313" key="2">
    <source>
        <dbReference type="EMBL" id="GIL25527.1"/>
    </source>
</evidence>
<feature type="region of interest" description="Disordered" evidence="1">
    <location>
        <begin position="244"/>
        <end position="277"/>
    </location>
</feature>
<name>A0A8J4A9D7_9ACTN</name>
<evidence type="ECO:0000313" key="3">
    <source>
        <dbReference type="Proteomes" id="UP000614996"/>
    </source>
</evidence>
<dbReference type="Proteomes" id="UP000614996">
    <property type="component" value="Unassembled WGS sequence"/>
</dbReference>
<evidence type="ECO:0000256" key="1">
    <source>
        <dbReference type="SAM" id="MobiDB-lite"/>
    </source>
</evidence>
<proteinExistence type="predicted"/>
<dbReference type="AlphaFoldDB" id="A0A8J4A9D7"/>